<feature type="non-terminal residue" evidence="1">
    <location>
        <position position="1"/>
    </location>
</feature>
<accession>A0ABN7X6L1</accession>
<gene>
    <name evidence="1" type="ORF">GMARGA_LOCUS39446</name>
</gene>
<evidence type="ECO:0000313" key="2">
    <source>
        <dbReference type="Proteomes" id="UP000789901"/>
    </source>
</evidence>
<evidence type="ECO:0000313" key="1">
    <source>
        <dbReference type="EMBL" id="CAG8848957.1"/>
    </source>
</evidence>
<dbReference type="EMBL" id="CAJVQB010094173">
    <property type="protein sequence ID" value="CAG8848957.1"/>
    <property type="molecule type" value="Genomic_DNA"/>
</dbReference>
<comment type="caution">
    <text evidence="1">The sequence shown here is derived from an EMBL/GenBank/DDBJ whole genome shotgun (WGS) entry which is preliminary data.</text>
</comment>
<sequence>SSSDDISSDSQILKISALSLEESSEYKGYGTYLNHVASRKICYGNRTYEKHLVIVTQYMSLNVPVIRYIYVMKLEDCRAEYIFETLKNFISNKDLNIENIASTMMVAHISECLNLKMIQETNDEPQLCLLNIINTWWLSMSNTVHNLHQILDSVKDALNHDFIYNKQDKEKAKKKLVD</sequence>
<feature type="non-terminal residue" evidence="1">
    <location>
        <position position="178"/>
    </location>
</feature>
<protein>
    <submittedName>
        <fullName evidence="1">46478_t:CDS:1</fullName>
    </submittedName>
</protein>
<reference evidence="1 2" key="1">
    <citation type="submission" date="2021-06" db="EMBL/GenBank/DDBJ databases">
        <authorList>
            <person name="Kallberg Y."/>
            <person name="Tangrot J."/>
            <person name="Rosling A."/>
        </authorList>
    </citation>
    <scope>NUCLEOTIDE SEQUENCE [LARGE SCALE GENOMIC DNA]</scope>
    <source>
        <strain evidence="1 2">120-4 pot B 10/14</strain>
    </source>
</reference>
<organism evidence="1 2">
    <name type="scientific">Gigaspora margarita</name>
    <dbReference type="NCBI Taxonomy" id="4874"/>
    <lineage>
        <taxon>Eukaryota</taxon>
        <taxon>Fungi</taxon>
        <taxon>Fungi incertae sedis</taxon>
        <taxon>Mucoromycota</taxon>
        <taxon>Glomeromycotina</taxon>
        <taxon>Glomeromycetes</taxon>
        <taxon>Diversisporales</taxon>
        <taxon>Gigasporaceae</taxon>
        <taxon>Gigaspora</taxon>
    </lineage>
</organism>
<name>A0ABN7X6L1_GIGMA</name>
<keyword evidence="2" id="KW-1185">Reference proteome</keyword>
<proteinExistence type="predicted"/>
<dbReference type="Proteomes" id="UP000789901">
    <property type="component" value="Unassembled WGS sequence"/>
</dbReference>